<evidence type="ECO:0000256" key="2">
    <source>
        <dbReference type="ARBA" id="ARBA00023315"/>
    </source>
</evidence>
<dbReference type="EMBL" id="LBVL01000002">
    <property type="protein sequence ID" value="KKQ85987.1"/>
    <property type="molecule type" value="Genomic_DNA"/>
</dbReference>
<evidence type="ECO:0000313" key="5">
    <source>
        <dbReference type="Proteomes" id="UP000034081"/>
    </source>
</evidence>
<keyword evidence="1" id="KW-0808">Transferase</keyword>
<dbReference type="InterPro" id="IPR013747">
    <property type="entry name" value="ACP_syn_III_C"/>
</dbReference>
<dbReference type="GO" id="GO:0004421">
    <property type="term" value="F:hydroxymethylglutaryl-CoA synthase activity"/>
    <property type="evidence" value="ECO:0007669"/>
    <property type="project" value="InterPro"/>
</dbReference>
<proteinExistence type="predicted"/>
<dbReference type="NCBIfam" id="TIGR00748">
    <property type="entry name" value="HMG_CoA_syn_Arc"/>
    <property type="match status" value="1"/>
</dbReference>
<reference evidence="4 5" key="1">
    <citation type="journal article" date="2015" name="Nature">
        <title>rRNA introns, odd ribosomes, and small enigmatic genomes across a large radiation of phyla.</title>
        <authorList>
            <person name="Brown C.T."/>
            <person name="Hug L.A."/>
            <person name="Thomas B.C."/>
            <person name="Sharon I."/>
            <person name="Castelle C.J."/>
            <person name="Singh A."/>
            <person name="Wilkins M.J."/>
            <person name="Williams K.H."/>
            <person name="Banfield J.F."/>
        </authorList>
    </citation>
    <scope>NUCLEOTIDE SEQUENCE [LARGE SCALE GENOMIC DNA]</scope>
</reference>
<dbReference type="CDD" id="cd00827">
    <property type="entry name" value="init_cond_enzymes"/>
    <property type="match status" value="1"/>
</dbReference>
<dbReference type="InterPro" id="IPR004656">
    <property type="entry name" value="HMG_CoA_Synthase"/>
</dbReference>
<dbReference type="PANTHER" id="PTHR34069:SF2">
    <property type="entry name" value="BETA-KETOACYL-[ACYL-CARRIER-PROTEIN] SYNTHASE III"/>
    <property type="match status" value="1"/>
</dbReference>
<dbReference type="PATRIC" id="fig|1618570.3.peg.173"/>
<protein>
    <recommendedName>
        <fullName evidence="3">Beta-ketoacyl-[acyl-carrier-protein] synthase III C-terminal domain-containing protein</fullName>
    </recommendedName>
</protein>
<dbReference type="AlphaFoldDB" id="A0A0G0L4N0"/>
<name>A0A0G0L4N0_9BACT</name>
<keyword evidence="2" id="KW-0012">Acyltransferase</keyword>
<comment type="caution">
    <text evidence="4">The sequence shown here is derived from an EMBL/GenBank/DDBJ whole genome shotgun (WGS) entry which is preliminary data.</text>
</comment>
<evidence type="ECO:0000259" key="3">
    <source>
        <dbReference type="Pfam" id="PF08541"/>
    </source>
</evidence>
<dbReference type="STRING" id="1618570.UT08_C0002G0009"/>
<gene>
    <name evidence="4" type="ORF">UT08_C0002G0009</name>
</gene>
<dbReference type="NCBIfam" id="NF003274">
    <property type="entry name" value="PRK04262.1"/>
    <property type="match status" value="1"/>
</dbReference>
<dbReference type="SUPFAM" id="SSF53901">
    <property type="entry name" value="Thiolase-like"/>
    <property type="match status" value="2"/>
</dbReference>
<evidence type="ECO:0000313" key="4">
    <source>
        <dbReference type="EMBL" id="KKQ85987.1"/>
    </source>
</evidence>
<dbReference type="Gene3D" id="3.40.47.10">
    <property type="match status" value="1"/>
</dbReference>
<accession>A0A0G0L4N0</accession>
<dbReference type="Pfam" id="PF08541">
    <property type="entry name" value="ACP_syn_III_C"/>
    <property type="match status" value="1"/>
</dbReference>
<evidence type="ECO:0000256" key="1">
    <source>
        <dbReference type="ARBA" id="ARBA00022679"/>
    </source>
</evidence>
<dbReference type="Proteomes" id="UP000034081">
    <property type="component" value="Unassembled WGS sequence"/>
</dbReference>
<sequence>MINAKVGIVGYGVSIPYARISTEEIAKAWERAFNPGESLKVKEKAVPNFDEDTVTLSVEAGLNAIKRSSIKVDAIKALYIGSESHPYAVKPSSGIVGDALGINPFSFSADTEFACKAGTAAIQIVVGLVASGLIEYGLAIGADTAQGAPGDALEYTAAAGAGAFILGKNKLVAELIDTLSFTTDTPDFWRRPNKVYPQHGGRFTGEPSYFRHIQEATNAFLEKTKTKAKDYDYVVFHMPNGKFPRTIAQKLGFTDSQIQNSLVVDLIGNPYSAASMIGLAHVLDHAKPNQTILVTSYGSGAGSDSFSFVTTKELPFVQKKAKTADDYINRKKYISYTRYARLRRKLLL</sequence>
<dbReference type="PANTHER" id="PTHR34069">
    <property type="entry name" value="3-OXOACYL-[ACYL-CARRIER-PROTEIN] SYNTHASE 3"/>
    <property type="match status" value="1"/>
</dbReference>
<feature type="domain" description="Beta-ketoacyl-[acyl-carrier-protein] synthase III C-terminal" evidence="3">
    <location>
        <begin position="221"/>
        <end position="301"/>
    </location>
</feature>
<dbReference type="GO" id="GO:0044550">
    <property type="term" value="P:secondary metabolite biosynthetic process"/>
    <property type="evidence" value="ECO:0007669"/>
    <property type="project" value="TreeGrafter"/>
</dbReference>
<organism evidence="4 5">
    <name type="scientific">Candidatus Woesebacteria bacterium GW2011_GWB1_38_8</name>
    <dbReference type="NCBI Taxonomy" id="1618570"/>
    <lineage>
        <taxon>Bacteria</taxon>
        <taxon>Candidatus Woeseibacteriota</taxon>
    </lineage>
</organism>
<dbReference type="InterPro" id="IPR016039">
    <property type="entry name" value="Thiolase-like"/>
</dbReference>